<dbReference type="RefSeq" id="XP_005741127.1">
    <property type="nucleotide sequence ID" value="XM_005741070.1"/>
</dbReference>
<dbReference type="GeneID" id="102201151"/>
<dbReference type="InterPro" id="IPR010448">
    <property type="entry name" value="Torsin"/>
</dbReference>
<reference evidence="3" key="1">
    <citation type="submission" date="2025-08" db="UniProtKB">
        <authorList>
            <consortium name="RefSeq"/>
        </authorList>
    </citation>
    <scope>IDENTIFICATION</scope>
</reference>
<dbReference type="GO" id="GO:0005788">
    <property type="term" value="C:endoplasmic reticulum lumen"/>
    <property type="evidence" value="ECO:0007669"/>
    <property type="project" value="TreeGrafter"/>
</dbReference>
<dbReference type="GO" id="GO:0005635">
    <property type="term" value="C:nuclear envelope"/>
    <property type="evidence" value="ECO:0007669"/>
    <property type="project" value="TreeGrafter"/>
</dbReference>
<gene>
    <name evidence="3" type="primary">LOC102201151</name>
</gene>
<protein>
    <submittedName>
        <fullName evidence="3">Torsin-1A-like</fullName>
    </submittedName>
</protein>
<evidence type="ECO:0000259" key="1">
    <source>
        <dbReference type="Pfam" id="PF21376"/>
    </source>
</evidence>
<dbReference type="GO" id="GO:0005524">
    <property type="term" value="F:ATP binding"/>
    <property type="evidence" value="ECO:0007669"/>
    <property type="project" value="InterPro"/>
</dbReference>
<evidence type="ECO:0000313" key="2">
    <source>
        <dbReference type="Proteomes" id="UP000695023"/>
    </source>
</evidence>
<dbReference type="GO" id="GO:0019894">
    <property type="term" value="F:kinesin binding"/>
    <property type="evidence" value="ECO:0007669"/>
    <property type="project" value="TreeGrafter"/>
</dbReference>
<dbReference type="InterPro" id="IPR049337">
    <property type="entry name" value="TOR1A_C"/>
</dbReference>
<dbReference type="GO" id="GO:0016887">
    <property type="term" value="F:ATP hydrolysis activity"/>
    <property type="evidence" value="ECO:0007669"/>
    <property type="project" value="InterPro"/>
</dbReference>
<dbReference type="Pfam" id="PF21376">
    <property type="entry name" value="TOR1A_C"/>
    <property type="match status" value="1"/>
</dbReference>
<keyword evidence="2" id="KW-1185">Reference proteome</keyword>
<dbReference type="AlphaFoldDB" id="A0A9Y3RN96"/>
<dbReference type="PANTHER" id="PTHR10760:SF14">
    <property type="entry name" value="TORSIN-1B"/>
    <property type="match status" value="1"/>
</dbReference>
<dbReference type="GO" id="GO:0034504">
    <property type="term" value="P:protein localization to nucleus"/>
    <property type="evidence" value="ECO:0007669"/>
    <property type="project" value="TreeGrafter"/>
</dbReference>
<dbReference type="Proteomes" id="UP000695023">
    <property type="component" value="Unplaced"/>
</dbReference>
<dbReference type="PANTHER" id="PTHR10760">
    <property type="entry name" value="TORSIN"/>
    <property type="match status" value="1"/>
</dbReference>
<sequence>MRLKGTIVQGRDTNILINSREMSSSSRSYDAEFMRSNTGADQITKTAVDFWKNGKDREEMMLKDFESFIPPIVFNSDQSGFSKSTLIDSCLLDVFIPFLPLEYKHVVQCAMAAMRDKGLQPDENVADQVARSLVYHPKLERVFATSGCKTVANRVHLYR</sequence>
<organism evidence="2 3">
    <name type="scientific">Pundamilia nyererei</name>
    <dbReference type="NCBI Taxonomy" id="303518"/>
    <lineage>
        <taxon>Eukaryota</taxon>
        <taxon>Metazoa</taxon>
        <taxon>Chordata</taxon>
        <taxon>Craniata</taxon>
        <taxon>Vertebrata</taxon>
        <taxon>Euteleostomi</taxon>
        <taxon>Actinopterygii</taxon>
        <taxon>Neopterygii</taxon>
        <taxon>Teleostei</taxon>
        <taxon>Neoteleostei</taxon>
        <taxon>Acanthomorphata</taxon>
        <taxon>Ovalentaria</taxon>
        <taxon>Cichlomorphae</taxon>
        <taxon>Cichliformes</taxon>
        <taxon>Cichlidae</taxon>
        <taxon>African cichlids</taxon>
        <taxon>Pseudocrenilabrinae</taxon>
        <taxon>Haplochromini</taxon>
        <taxon>Pundamilia</taxon>
    </lineage>
</organism>
<dbReference type="GO" id="GO:0071763">
    <property type="term" value="P:nuclear membrane organization"/>
    <property type="evidence" value="ECO:0007669"/>
    <property type="project" value="TreeGrafter"/>
</dbReference>
<evidence type="ECO:0000313" key="3">
    <source>
        <dbReference type="RefSeq" id="XP_005741127.1"/>
    </source>
</evidence>
<accession>A0A9Y3RN96</accession>
<proteinExistence type="predicted"/>
<name>A0A9Y3RN96_9CICH</name>
<feature type="domain" description="Torsin-1A C-terminal" evidence="1">
    <location>
        <begin position="101"/>
        <end position="158"/>
    </location>
</feature>